<protein>
    <submittedName>
        <fullName evidence="1">Uncharacterized protein</fullName>
    </submittedName>
</protein>
<organism evidence="1 2">
    <name type="scientific">Endocarpon pusillum</name>
    <dbReference type="NCBI Taxonomy" id="364733"/>
    <lineage>
        <taxon>Eukaryota</taxon>
        <taxon>Fungi</taxon>
        <taxon>Dikarya</taxon>
        <taxon>Ascomycota</taxon>
        <taxon>Pezizomycotina</taxon>
        <taxon>Eurotiomycetes</taxon>
        <taxon>Chaetothyriomycetidae</taxon>
        <taxon>Verrucariales</taxon>
        <taxon>Verrucariaceae</taxon>
        <taxon>Endocarpon</taxon>
    </lineage>
</organism>
<dbReference type="AlphaFoldDB" id="A0A8H7AG52"/>
<comment type="caution">
    <text evidence="1">The sequence shown here is derived from an EMBL/GenBank/DDBJ whole genome shotgun (WGS) entry which is preliminary data.</text>
</comment>
<dbReference type="EMBL" id="JAACFV010000071">
    <property type="protein sequence ID" value="KAF7507272.1"/>
    <property type="molecule type" value="Genomic_DNA"/>
</dbReference>
<accession>A0A8H7AG52</accession>
<proteinExistence type="predicted"/>
<dbReference type="Proteomes" id="UP000606974">
    <property type="component" value="Unassembled WGS sequence"/>
</dbReference>
<keyword evidence="2" id="KW-1185">Reference proteome</keyword>
<evidence type="ECO:0000313" key="1">
    <source>
        <dbReference type="EMBL" id="KAF7507272.1"/>
    </source>
</evidence>
<sequence length="104" mass="11445">MPNGSVPNGPCRMDLAEWTLPNGPCRMDLSEAIPVQNLRSLHSQIESGRTSLRPLNASIDGTEQYIEDSEAEDSEVAGAVWKRLGRHGKEVLGMLYNPTQHNAM</sequence>
<gene>
    <name evidence="1" type="ORF">GJ744_010706</name>
</gene>
<reference evidence="1" key="1">
    <citation type="submission" date="2020-02" db="EMBL/GenBank/DDBJ databases">
        <authorList>
            <person name="Palmer J.M."/>
        </authorList>
    </citation>
    <scope>NUCLEOTIDE SEQUENCE</scope>
    <source>
        <strain evidence="1">EPUS1.4</strain>
        <tissue evidence="1">Thallus</tissue>
    </source>
</reference>
<name>A0A8H7AG52_9EURO</name>
<evidence type="ECO:0000313" key="2">
    <source>
        <dbReference type="Proteomes" id="UP000606974"/>
    </source>
</evidence>